<dbReference type="InterPro" id="IPR001077">
    <property type="entry name" value="COMT_C"/>
</dbReference>
<dbReference type="PANTHER" id="PTHR11746">
    <property type="entry name" value="O-METHYLTRANSFERASE"/>
    <property type="match status" value="1"/>
</dbReference>
<evidence type="ECO:0000313" key="6">
    <source>
        <dbReference type="Proteomes" id="UP000827721"/>
    </source>
</evidence>
<evidence type="ECO:0000256" key="3">
    <source>
        <dbReference type="ARBA" id="ARBA00022691"/>
    </source>
</evidence>
<sequence length="162" mass="18295">MIRMRKMNLLLVCRPKLKDAIIEGGIPFNMVHGMHIFEYAAANPRFNEVYNKALFNHTTYLCDEEDSRIVQGFRAVRATFGRVKHLSGDMFQTVPKGDAVILKSVLNCWDDENCLRSTSEAARDISLLHVRLLIRDDGATERTKEEFMALASGSGFKGINSV</sequence>
<keyword evidence="6" id="KW-1185">Reference proteome</keyword>
<dbReference type="SUPFAM" id="SSF53335">
    <property type="entry name" value="S-adenosyl-L-methionine-dependent methyltransferases"/>
    <property type="match status" value="1"/>
</dbReference>
<dbReference type="Pfam" id="PF00891">
    <property type="entry name" value="Methyltransf_2"/>
    <property type="match status" value="1"/>
</dbReference>
<evidence type="ECO:0000256" key="2">
    <source>
        <dbReference type="ARBA" id="ARBA00022679"/>
    </source>
</evidence>
<feature type="domain" description="O-methyltransferase C-terminal" evidence="4">
    <location>
        <begin position="81"/>
        <end position="116"/>
    </location>
</feature>
<organism evidence="5 6">
    <name type="scientific">Xanthoceras sorbifolium</name>
    <dbReference type="NCBI Taxonomy" id="99658"/>
    <lineage>
        <taxon>Eukaryota</taxon>
        <taxon>Viridiplantae</taxon>
        <taxon>Streptophyta</taxon>
        <taxon>Embryophyta</taxon>
        <taxon>Tracheophyta</taxon>
        <taxon>Spermatophyta</taxon>
        <taxon>Magnoliopsida</taxon>
        <taxon>eudicotyledons</taxon>
        <taxon>Gunneridae</taxon>
        <taxon>Pentapetalae</taxon>
        <taxon>rosids</taxon>
        <taxon>malvids</taxon>
        <taxon>Sapindales</taxon>
        <taxon>Sapindaceae</taxon>
        <taxon>Xanthoceroideae</taxon>
        <taxon>Xanthoceras</taxon>
    </lineage>
</organism>
<keyword evidence="2" id="KW-0808">Transferase</keyword>
<dbReference type="InterPro" id="IPR029063">
    <property type="entry name" value="SAM-dependent_MTases_sf"/>
</dbReference>
<keyword evidence="3" id="KW-0949">S-adenosyl-L-methionine</keyword>
<dbReference type="EMBL" id="JAFEMO010000001">
    <property type="protein sequence ID" value="KAH7578120.1"/>
    <property type="molecule type" value="Genomic_DNA"/>
</dbReference>
<reference evidence="5 6" key="1">
    <citation type="submission" date="2021-02" db="EMBL/GenBank/DDBJ databases">
        <title>Plant Genome Project.</title>
        <authorList>
            <person name="Zhang R.-G."/>
        </authorList>
    </citation>
    <scope>NUCLEOTIDE SEQUENCE [LARGE SCALE GENOMIC DNA]</scope>
    <source>
        <tissue evidence="5">Leaves</tissue>
    </source>
</reference>
<comment type="caution">
    <text evidence="5">The sequence shown here is derived from an EMBL/GenBank/DDBJ whole genome shotgun (WGS) entry which is preliminary data.</text>
</comment>
<name>A0ABQ8IN47_9ROSI</name>
<evidence type="ECO:0000313" key="5">
    <source>
        <dbReference type="EMBL" id="KAH7578120.1"/>
    </source>
</evidence>
<evidence type="ECO:0000259" key="4">
    <source>
        <dbReference type="Pfam" id="PF00891"/>
    </source>
</evidence>
<accession>A0ABQ8IN47</accession>
<proteinExistence type="predicted"/>
<protein>
    <recommendedName>
        <fullName evidence="4">O-methyltransferase C-terminal domain-containing protein</fullName>
    </recommendedName>
</protein>
<keyword evidence="1" id="KW-0489">Methyltransferase</keyword>
<dbReference type="Gene3D" id="3.40.50.150">
    <property type="entry name" value="Vaccinia Virus protein VP39"/>
    <property type="match status" value="2"/>
</dbReference>
<dbReference type="InterPro" id="IPR016461">
    <property type="entry name" value="COMT-like"/>
</dbReference>
<dbReference type="Proteomes" id="UP000827721">
    <property type="component" value="Unassembled WGS sequence"/>
</dbReference>
<evidence type="ECO:0000256" key="1">
    <source>
        <dbReference type="ARBA" id="ARBA00022603"/>
    </source>
</evidence>
<gene>
    <name evidence="5" type="ORF">JRO89_XS01G0343200</name>
</gene>